<dbReference type="RefSeq" id="WP_196195960.1">
    <property type="nucleotide sequence ID" value="NZ_JADPRT010000009.1"/>
</dbReference>
<organism evidence="2 3">
    <name type="scientific">Streptacidiphilus fuscans</name>
    <dbReference type="NCBI Taxonomy" id="2789292"/>
    <lineage>
        <taxon>Bacteria</taxon>
        <taxon>Bacillati</taxon>
        <taxon>Actinomycetota</taxon>
        <taxon>Actinomycetes</taxon>
        <taxon>Kitasatosporales</taxon>
        <taxon>Streptomycetaceae</taxon>
        <taxon>Streptacidiphilus</taxon>
    </lineage>
</organism>
<sequence>MESREAWWQLIDEARARVAGAGVDEIAGAATRLLAERGVGQIVAAQRELWSLMAESYRSPLWAAAYLINGGCSDDGFDYFRGWLILQGREVFERAVAAPDTLAQLPAVQAAARHREELDGEEALGIAWRAHLAATGEELPPGSFSVRFPELDQAWNFDFDDLGEMRRRLPRLTALYAGEEREAAV</sequence>
<keyword evidence="3" id="KW-1185">Reference proteome</keyword>
<proteinExistence type="predicted"/>
<name>A0A931FHL4_9ACTN</name>
<gene>
    <name evidence="2" type="ORF">I2501_22560</name>
</gene>
<reference evidence="2" key="1">
    <citation type="submission" date="2020-11" db="EMBL/GenBank/DDBJ databases">
        <title>Isolation and identification of active actinomycetes.</title>
        <authorList>
            <person name="Yu B."/>
        </authorList>
    </citation>
    <scope>NUCLEOTIDE SEQUENCE</scope>
    <source>
        <strain evidence="2">NEAU-YB345</strain>
    </source>
</reference>
<dbReference type="EMBL" id="JADPRT010000009">
    <property type="protein sequence ID" value="MBF9070804.1"/>
    <property type="molecule type" value="Genomic_DNA"/>
</dbReference>
<dbReference type="Proteomes" id="UP000657385">
    <property type="component" value="Unassembled WGS sequence"/>
</dbReference>
<evidence type="ECO:0000313" key="2">
    <source>
        <dbReference type="EMBL" id="MBF9070804.1"/>
    </source>
</evidence>
<feature type="domain" description="DUF4240" evidence="1">
    <location>
        <begin position="5"/>
        <end position="130"/>
    </location>
</feature>
<evidence type="ECO:0000259" key="1">
    <source>
        <dbReference type="Pfam" id="PF14024"/>
    </source>
</evidence>
<dbReference type="InterPro" id="IPR025334">
    <property type="entry name" value="DUF4240"/>
</dbReference>
<comment type="caution">
    <text evidence="2">The sequence shown here is derived from an EMBL/GenBank/DDBJ whole genome shotgun (WGS) entry which is preliminary data.</text>
</comment>
<accession>A0A931FHL4</accession>
<dbReference type="AlphaFoldDB" id="A0A931FHL4"/>
<dbReference type="Pfam" id="PF14024">
    <property type="entry name" value="DUF4240"/>
    <property type="match status" value="1"/>
</dbReference>
<evidence type="ECO:0000313" key="3">
    <source>
        <dbReference type="Proteomes" id="UP000657385"/>
    </source>
</evidence>
<protein>
    <submittedName>
        <fullName evidence="2">DUF4240 domain-containing protein</fullName>
    </submittedName>
</protein>